<evidence type="ECO:0000256" key="8">
    <source>
        <dbReference type="SAM" id="SignalP"/>
    </source>
</evidence>
<keyword evidence="4" id="KW-0378">Hydrolase</keyword>
<evidence type="ECO:0000256" key="2">
    <source>
        <dbReference type="ARBA" id="ARBA00022670"/>
    </source>
</evidence>
<feature type="signal peptide" evidence="8">
    <location>
        <begin position="1"/>
        <end position="19"/>
    </location>
</feature>
<dbReference type="InterPro" id="IPR013201">
    <property type="entry name" value="Prot_inhib_I29"/>
</dbReference>
<dbReference type="PROSITE" id="PS00139">
    <property type="entry name" value="THIOL_PROTEASE_CYS"/>
    <property type="match status" value="1"/>
</dbReference>
<evidence type="ECO:0000313" key="12">
    <source>
        <dbReference type="Proteomes" id="UP000663879"/>
    </source>
</evidence>
<dbReference type="InterPro" id="IPR025660">
    <property type="entry name" value="Pept_his_AS"/>
</dbReference>
<dbReference type="CDD" id="cd02248">
    <property type="entry name" value="Peptidase_C1A"/>
    <property type="match status" value="1"/>
</dbReference>
<dbReference type="InterPro" id="IPR025661">
    <property type="entry name" value="Pept_asp_AS"/>
</dbReference>
<organism evidence="11 12">
    <name type="scientific">Brachionus calyciflorus</name>
    <dbReference type="NCBI Taxonomy" id="104777"/>
    <lineage>
        <taxon>Eukaryota</taxon>
        <taxon>Metazoa</taxon>
        <taxon>Spiralia</taxon>
        <taxon>Gnathifera</taxon>
        <taxon>Rotifera</taxon>
        <taxon>Eurotatoria</taxon>
        <taxon>Monogononta</taxon>
        <taxon>Pseudotrocha</taxon>
        <taxon>Ploima</taxon>
        <taxon>Brachionidae</taxon>
        <taxon>Brachionus</taxon>
    </lineage>
</organism>
<dbReference type="GO" id="GO:0008234">
    <property type="term" value="F:cysteine-type peptidase activity"/>
    <property type="evidence" value="ECO:0007669"/>
    <property type="project" value="UniProtKB-KW"/>
</dbReference>
<name>A0A814AR10_9BILA</name>
<comment type="similarity">
    <text evidence="1">Belongs to the peptidase C1 family.</text>
</comment>
<keyword evidence="5" id="KW-0788">Thiol protease</keyword>
<proteinExistence type="inferred from homology"/>
<dbReference type="Pfam" id="PF00112">
    <property type="entry name" value="Peptidase_C1"/>
    <property type="match status" value="1"/>
</dbReference>
<keyword evidence="6" id="KW-0865">Zymogen</keyword>
<dbReference type="PROSITE" id="PS00639">
    <property type="entry name" value="THIOL_PROTEASE_HIS"/>
    <property type="match status" value="1"/>
</dbReference>
<dbReference type="SMART" id="SM00645">
    <property type="entry name" value="Pept_C1"/>
    <property type="match status" value="1"/>
</dbReference>
<feature type="chain" id="PRO_5033046198" description="Cathepsin L" evidence="8">
    <location>
        <begin position="20"/>
        <end position="349"/>
    </location>
</feature>
<evidence type="ECO:0000256" key="5">
    <source>
        <dbReference type="ARBA" id="ARBA00022807"/>
    </source>
</evidence>
<keyword evidence="3 8" id="KW-0732">Signal</keyword>
<keyword evidence="12" id="KW-1185">Reference proteome</keyword>
<sequence length="349" mass="38854">MKLLSIGLLVLAILNVSQASAIRENLLSHLWNKFKKSHGKTYLSSEHEQERYEIFQQNVDLIEKHNNEYSMGIHTYTLGINHFADWTLDEFKSNMLNTKFNKTAMGPSSGTFMRLPKNIQVPDDHDWRKEGAVTEVKNQGQCGSCWAFSTTGAVEGSHFRVANQLVSLSEQQLVDCSSKFNNHGCNGGLMDNAFEYIKAAEGLVTEEDYPYTARQGKCKFDKSKVVATVSGYIDVPTGNEDALKEALATVGPVSVAIDVTEDKFMFYKDGIFVDKGCGNKMNDLNHGVLAVGYGTNTTDSGKTMDYWIVKNSWGTRWGETGYIRMARNLKNMCGISTAASYPLVNDPKN</sequence>
<evidence type="ECO:0000256" key="6">
    <source>
        <dbReference type="ARBA" id="ARBA00023145"/>
    </source>
</evidence>
<evidence type="ECO:0000256" key="4">
    <source>
        <dbReference type="ARBA" id="ARBA00022801"/>
    </source>
</evidence>
<dbReference type="GO" id="GO:0006508">
    <property type="term" value="P:proteolysis"/>
    <property type="evidence" value="ECO:0007669"/>
    <property type="project" value="UniProtKB-KW"/>
</dbReference>
<gene>
    <name evidence="11" type="ORF">OXX778_LOCUS12238</name>
</gene>
<evidence type="ECO:0000256" key="7">
    <source>
        <dbReference type="ARBA" id="ARBA00023157"/>
    </source>
</evidence>
<dbReference type="SMART" id="SM00848">
    <property type="entry name" value="Inhibitor_I29"/>
    <property type="match status" value="1"/>
</dbReference>
<dbReference type="Pfam" id="PF08246">
    <property type="entry name" value="Inhibitor_I29"/>
    <property type="match status" value="1"/>
</dbReference>
<comment type="caution">
    <text evidence="11">The sequence shown here is derived from an EMBL/GenBank/DDBJ whole genome shotgun (WGS) entry which is preliminary data.</text>
</comment>
<accession>A0A814AR10</accession>
<keyword evidence="7" id="KW-1015">Disulfide bond</keyword>
<evidence type="ECO:0000256" key="1">
    <source>
        <dbReference type="ARBA" id="ARBA00008455"/>
    </source>
</evidence>
<dbReference type="InterPro" id="IPR000169">
    <property type="entry name" value="Pept_cys_AS"/>
</dbReference>
<dbReference type="OrthoDB" id="10253408at2759"/>
<dbReference type="InterPro" id="IPR013128">
    <property type="entry name" value="Peptidase_C1A"/>
</dbReference>
<reference evidence="11" key="1">
    <citation type="submission" date="2021-02" db="EMBL/GenBank/DDBJ databases">
        <authorList>
            <person name="Nowell W R."/>
        </authorList>
    </citation>
    <scope>NUCLEOTIDE SEQUENCE</scope>
    <source>
        <strain evidence="11">Ploen Becks lab</strain>
    </source>
</reference>
<dbReference type="PANTHER" id="PTHR12411">
    <property type="entry name" value="CYSTEINE PROTEASE FAMILY C1-RELATED"/>
    <property type="match status" value="1"/>
</dbReference>
<evidence type="ECO:0000259" key="10">
    <source>
        <dbReference type="SMART" id="SM00848"/>
    </source>
</evidence>
<evidence type="ECO:0008006" key="13">
    <source>
        <dbReference type="Google" id="ProtNLM"/>
    </source>
</evidence>
<dbReference type="GO" id="GO:0031410">
    <property type="term" value="C:cytoplasmic vesicle"/>
    <property type="evidence" value="ECO:0007669"/>
    <property type="project" value="UniProtKB-ARBA"/>
</dbReference>
<evidence type="ECO:0000259" key="9">
    <source>
        <dbReference type="SMART" id="SM00645"/>
    </source>
</evidence>
<dbReference type="Gene3D" id="3.90.70.10">
    <property type="entry name" value="Cysteine proteinases"/>
    <property type="match status" value="1"/>
</dbReference>
<dbReference type="InterPro" id="IPR000668">
    <property type="entry name" value="Peptidase_C1A_C"/>
</dbReference>
<dbReference type="SUPFAM" id="SSF54001">
    <property type="entry name" value="Cysteine proteinases"/>
    <property type="match status" value="1"/>
</dbReference>
<dbReference type="FunFam" id="2.40.50.170:FF:000001">
    <property type="entry name" value="Cathepsin L1"/>
    <property type="match status" value="1"/>
</dbReference>
<evidence type="ECO:0000313" key="11">
    <source>
        <dbReference type="EMBL" id="CAF0917748.1"/>
    </source>
</evidence>
<dbReference type="GO" id="GO:0012505">
    <property type="term" value="C:endomembrane system"/>
    <property type="evidence" value="ECO:0007669"/>
    <property type="project" value="UniProtKB-ARBA"/>
</dbReference>
<dbReference type="Proteomes" id="UP000663879">
    <property type="component" value="Unassembled WGS sequence"/>
</dbReference>
<feature type="domain" description="Peptidase C1A papain C-terminal" evidence="9">
    <location>
        <begin position="121"/>
        <end position="343"/>
    </location>
</feature>
<feature type="domain" description="Cathepsin propeptide inhibitor" evidence="10">
    <location>
        <begin position="31"/>
        <end position="91"/>
    </location>
</feature>
<dbReference type="AlphaFoldDB" id="A0A814AR10"/>
<dbReference type="EMBL" id="CAJNOC010002186">
    <property type="protein sequence ID" value="CAF0917748.1"/>
    <property type="molecule type" value="Genomic_DNA"/>
</dbReference>
<dbReference type="FunFam" id="3.90.70.10:FF:000006">
    <property type="entry name" value="Cathepsin S"/>
    <property type="match status" value="1"/>
</dbReference>
<keyword evidence="2" id="KW-0645">Protease</keyword>
<dbReference type="PROSITE" id="PS00640">
    <property type="entry name" value="THIOL_PROTEASE_ASN"/>
    <property type="match status" value="1"/>
</dbReference>
<protein>
    <recommendedName>
        <fullName evidence="13">Cathepsin L</fullName>
    </recommendedName>
</protein>
<dbReference type="GO" id="GO:0005767">
    <property type="term" value="C:secondary lysosome"/>
    <property type="evidence" value="ECO:0007669"/>
    <property type="project" value="UniProtKB-ARBA"/>
</dbReference>
<evidence type="ECO:0000256" key="3">
    <source>
        <dbReference type="ARBA" id="ARBA00022729"/>
    </source>
</evidence>
<dbReference type="PRINTS" id="PR00705">
    <property type="entry name" value="PAPAIN"/>
</dbReference>
<dbReference type="InterPro" id="IPR039417">
    <property type="entry name" value="Peptidase_C1A_papain-like"/>
</dbReference>
<dbReference type="InterPro" id="IPR038765">
    <property type="entry name" value="Papain-like_cys_pep_sf"/>
</dbReference>